<dbReference type="AlphaFoldDB" id="A0A0A9CBK6"/>
<feature type="compositionally biased region" description="Polar residues" evidence="1">
    <location>
        <begin position="8"/>
        <end position="28"/>
    </location>
</feature>
<sequence>MVSCAVHESTSSSRGRSMVNNHLLVSSSMRDKTSRDA</sequence>
<name>A0A0A9CBK6_ARUDO</name>
<accession>A0A0A9CBK6</accession>
<reference evidence="2" key="2">
    <citation type="journal article" date="2015" name="Data Brief">
        <title>Shoot transcriptome of the giant reed, Arundo donax.</title>
        <authorList>
            <person name="Barrero R.A."/>
            <person name="Guerrero F.D."/>
            <person name="Moolhuijzen P."/>
            <person name="Goolsby J.A."/>
            <person name="Tidwell J."/>
            <person name="Bellgard S.E."/>
            <person name="Bellgard M.I."/>
        </authorList>
    </citation>
    <scope>NUCLEOTIDE SEQUENCE</scope>
    <source>
        <tissue evidence="2">Shoot tissue taken approximately 20 cm above the soil surface</tissue>
    </source>
</reference>
<dbReference type="EMBL" id="GBRH01224236">
    <property type="protein sequence ID" value="JAD73659.1"/>
    <property type="molecule type" value="Transcribed_RNA"/>
</dbReference>
<reference evidence="2" key="1">
    <citation type="submission" date="2014-09" db="EMBL/GenBank/DDBJ databases">
        <authorList>
            <person name="Magalhaes I.L.F."/>
            <person name="Oliveira U."/>
            <person name="Santos F.R."/>
            <person name="Vidigal T.H.D.A."/>
            <person name="Brescovit A.D."/>
            <person name="Santos A.J."/>
        </authorList>
    </citation>
    <scope>NUCLEOTIDE SEQUENCE</scope>
    <source>
        <tissue evidence="2">Shoot tissue taken approximately 20 cm above the soil surface</tissue>
    </source>
</reference>
<evidence type="ECO:0000313" key="2">
    <source>
        <dbReference type="EMBL" id="JAD73659.1"/>
    </source>
</evidence>
<organism evidence="2">
    <name type="scientific">Arundo donax</name>
    <name type="common">Giant reed</name>
    <name type="synonym">Donax arundinaceus</name>
    <dbReference type="NCBI Taxonomy" id="35708"/>
    <lineage>
        <taxon>Eukaryota</taxon>
        <taxon>Viridiplantae</taxon>
        <taxon>Streptophyta</taxon>
        <taxon>Embryophyta</taxon>
        <taxon>Tracheophyta</taxon>
        <taxon>Spermatophyta</taxon>
        <taxon>Magnoliopsida</taxon>
        <taxon>Liliopsida</taxon>
        <taxon>Poales</taxon>
        <taxon>Poaceae</taxon>
        <taxon>PACMAD clade</taxon>
        <taxon>Arundinoideae</taxon>
        <taxon>Arundineae</taxon>
        <taxon>Arundo</taxon>
    </lineage>
</organism>
<protein>
    <submittedName>
        <fullName evidence="2">Uncharacterized protein</fullName>
    </submittedName>
</protein>
<proteinExistence type="predicted"/>
<feature type="region of interest" description="Disordered" evidence="1">
    <location>
        <begin position="1"/>
        <end position="37"/>
    </location>
</feature>
<evidence type="ECO:0000256" key="1">
    <source>
        <dbReference type="SAM" id="MobiDB-lite"/>
    </source>
</evidence>